<protein>
    <submittedName>
        <fullName evidence="1">Uncharacterized protein</fullName>
    </submittedName>
</protein>
<dbReference type="EMBL" id="BK032664">
    <property type="protein sequence ID" value="DAF53781.1"/>
    <property type="molecule type" value="Genomic_DNA"/>
</dbReference>
<accession>A0A8S5SRW1</accession>
<reference evidence="1" key="1">
    <citation type="journal article" date="2021" name="Proc. Natl. Acad. Sci. U.S.A.">
        <title>A Catalog of Tens of Thousands of Viruses from Human Metagenomes Reveals Hidden Associations with Chronic Diseases.</title>
        <authorList>
            <person name="Tisza M.J."/>
            <person name="Buck C.B."/>
        </authorList>
    </citation>
    <scope>NUCLEOTIDE SEQUENCE</scope>
    <source>
        <strain evidence="1">CtZ2t4</strain>
    </source>
</reference>
<evidence type="ECO:0000313" key="1">
    <source>
        <dbReference type="EMBL" id="DAF53781.1"/>
    </source>
</evidence>
<organism evidence="1">
    <name type="scientific">Myoviridae sp. ctZ2t4</name>
    <dbReference type="NCBI Taxonomy" id="2827693"/>
    <lineage>
        <taxon>Viruses</taxon>
        <taxon>Duplodnaviria</taxon>
        <taxon>Heunggongvirae</taxon>
        <taxon>Uroviricota</taxon>
        <taxon>Caudoviricetes</taxon>
    </lineage>
</organism>
<proteinExistence type="predicted"/>
<name>A0A8S5SRW1_9CAUD</name>
<sequence length="200" mass="23927">MKSSFLPEPLDFSNCSTYEEQEKIAYDYFCENIKPLNKREKFKGKDIKINLNSQYLDSKEESFLHLTGFDETNKYSLNPCNNLEIETQCTNSCEVEGIPDGQRILCLYRARLLPWFNEIIKLANDNSPYIKYWEKEKINPRTKKKDRIACIRFKEDIADYLIILRIYPDGNYYLMSAYPLILKDLRRDCEKEYENYINDR</sequence>